<feature type="transmembrane region" description="Helical" evidence="1">
    <location>
        <begin position="183"/>
        <end position="206"/>
    </location>
</feature>
<proteinExistence type="predicted"/>
<keyword evidence="1" id="KW-0472">Membrane</keyword>
<accession>A0A2G9Z140</accession>
<dbReference type="GO" id="GO:0008381">
    <property type="term" value="F:mechanosensitive monoatomic ion channel activity"/>
    <property type="evidence" value="ECO:0007669"/>
    <property type="project" value="InterPro"/>
</dbReference>
<gene>
    <name evidence="2" type="ORF">COX34_00155</name>
</gene>
<dbReference type="InterPro" id="IPR008910">
    <property type="entry name" value="MSC_TM_helix"/>
</dbReference>
<dbReference type="Gene3D" id="1.10.287.1260">
    <property type="match status" value="2"/>
</dbReference>
<dbReference type="InterPro" id="IPR045275">
    <property type="entry name" value="MscS_archaea/bacteria_type"/>
</dbReference>
<reference evidence="2 3" key="1">
    <citation type="submission" date="2017-09" db="EMBL/GenBank/DDBJ databases">
        <title>Depth-based differentiation of microbial function through sediment-hosted aquifers and enrichment of novel symbionts in the deep terrestrial subsurface.</title>
        <authorList>
            <person name="Probst A.J."/>
            <person name="Ladd B."/>
            <person name="Jarett J.K."/>
            <person name="Geller-Mcgrath D.E."/>
            <person name="Sieber C.M."/>
            <person name="Emerson J.B."/>
            <person name="Anantharaman K."/>
            <person name="Thomas B.C."/>
            <person name="Malmstrom R."/>
            <person name="Stieglmeier M."/>
            <person name="Klingl A."/>
            <person name="Woyke T."/>
            <person name="Ryan C.M."/>
            <person name="Banfield J.F."/>
        </authorList>
    </citation>
    <scope>NUCLEOTIDE SEQUENCE [LARGE SCALE GENOMIC DNA]</scope>
    <source>
        <strain evidence="2">CG23_combo_of_CG06-09_8_20_14_all_36_12</strain>
    </source>
</reference>
<feature type="transmembrane region" description="Helical" evidence="1">
    <location>
        <begin position="27"/>
        <end position="49"/>
    </location>
</feature>
<keyword evidence="1" id="KW-1133">Transmembrane helix</keyword>
<feature type="transmembrane region" description="Helical" evidence="1">
    <location>
        <begin position="152"/>
        <end position="177"/>
    </location>
</feature>
<dbReference type="PANTHER" id="PTHR30221:SF1">
    <property type="entry name" value="SMALL-CONDUCTANCE MECHANOSENSITIVE CHANNEL"/>
    <property type="match status" value="1"/>
</dbReference>
<dbReference type="EMBL" id="PCRS01000001">
    <property type="protein sequence ID" value="PIP25200.1"/>
    <property type="molecule type" value="Genomic_DNA"/>
</dbReference>
<evidence type="ECO:0000313" key="2">
    <source>
        <dbReference type="EMBL" id="PIP25200.1"/>
    </source>
</evidence>
<keyword evidence="1" id="KW-0812">Transmembrane</keyword>
<dbReference type="Pfam" id="PF05552">
    <property type="entry name" value="MS_channel_1st_1"/>
    <property type="match status" value="2"/>
</dbReference>
<sequence>MVQDWYIVTIQALQNLWQLFLTFMPKLIGAIIVFVIGWFIALGVGKLVAKILNLIKLNQFFARGGWDEALEKAGLKADVAGFIGAICKWILVIVFLLAAVEILGFIEFASFLGQVIGWLPNVIVAVAIFVVAVILADIVEKIVRASVEKTKVGFAHIAGVIVKWSIYVFAILAILLQLGIVPYLIQMLFAGLVAMLAISCGLAFGLGGKETASDILDNLKKKLKGE</sequence>
<name>A0A2G9Z140_9BACT</name>
<evidence type="ECO:0000256" key="1">
    <source>
        <dbReference type="SAM" id="Phobius"/>
    </source>
</evidence>
<protein>
    <recommendedName>
        <fullName evidence="4">Small-conductance mechanosensitive ion channel</fullName>
    </recommendedName>
</protein>
<dbReference type="Proteomes" id="UP000228681">
    <property type="component" value="Unassembled WGS sequence"/>
</dbReference>
<comment type="caution">
    <text evidence="2">The sequence shown here is derived from an EMBL/GenBank/DDBJ whole genome shotgun (WGS) entry which is preliminary data.</text>
</comment>
<feature type="transmembrane region" description="Helical" evidence="1">
    <location>
        <begin position="118"/>
        <end position="140"/>
    </location>
</feature>
<dbReference type="PANTHER" id="PTHR30221">
    <property type="entry name" value="SMALL-CONDUCTANCE MECHANOSENSITIVE CHANNEL"/>
    <property type="match status" value="1"/>
</dbReference>
<feature type="transmembrane region" description="Helical" evidence="1">
    <location>
        <begin position="79"/>
        <end position="106"/>
    </location>
</feature>
<evidence type="ECO:0000313" key="3">
    <source>
        <dbReference type="Proteomes" id="UP000228681"/>
    </source>
</evidence>
<evidence type="ECO:0008006" key="4">
    <source>
        <dbReference type="Google" id="ProtNLM"/>
    </source>
</evidence>
<dbReference type="AlphaFoldDB" id="A0A2G9Z140"/>
<organism evidence="2 3">
    <name type="scientific">Candidatus Nealsonbacteria bacterium CG23_combo_of_CG06-09_8_20_14_all_36_12</name>
    <dbReference type="NCBI Taxonomy" id="1974718"/>
    <lineage>
        <taxon>Bacteria</taxon>
        <taxon>Candidatus Nealsoniibacteriota</taxon>
    </lineage>
</organism>